<name>A0A7W7ZAK0_9BACT</name>
<dbReference type="Gene3D" id="1.25.40.10">
    <property type="entry name" value="Tetratricopeptide repeat domain"/>
    <property type="match status" value="1"/>
</dbReference>
<dbReference type="AlphaFoldDB" id="A0A7W7ZAK0"/>
<feature type="region of interest" description="Disordered" evidence="1">
    <location>
        <begin position="89"/>
        <end position="115"/>
    </location>
</feature>
<accession>A0A7W7ZAK0</accession>
<reference evidence="2 3" key="1">
    <citation type="submission" date="2020-08" db="EMBL/GenBank/DDBJ databases">
        <title>Genomic Encyclopedia of Type Strains, Phase IV (KMG-V): Genome sequencing to study the core and pangenomes of soil and plant-associated prokaryotes.</title>
        <authorList>
            <person name="Whitman W."/>
        </authorList>
    </citation>
    <scope>NUCLEOTIDE SEQUENCE [LARGE SCALE GENOMIC DNA]</scope>
    <source>
        <strain evidence="2 3">M8UP14</strain>
    </source>
</reference>
<organism evidence="2 3">
    <name type="scientific">Granulicella aggregans</name>
    <dbReference type="NCBI Taxonomy" id="474949"/>
    <lineage>
        <taxon>Bacteria</taxon>
        <taxon>Pseudomonadati</taxon>
        <taxon>Acidobacteriota</taxon>
        <taxon>Terriglobia</taxon>
        <taxon>Terriglobales</taxon>
        <taxon>Acidobacteriaceae</taxon>
        <taxon>Granulicella</taxon>
    </lineage>
</organism>
<sequence length="338" mass="37094">MIGKVCGVAGLMLVTCVGVASGQKKSKDNQSGYDRSAKATLLHQAIVYVNADADSQRISLVTPGHEVVVTERNGQWARVFANTDIADKTDDSDVPELSDEDNVTPASGWIRDKGVVSPSTPNGDAILFGAAANLESEAEQPHAPKDAAVQSHLMYRRVAEYFPNSPLAPEAAWRSADVRWRLEKLDVSSLPSAKEQDAYLRPQIYEGDMKRLMKQYPSTKWAAMAAFYLIDNKLCGDWQGLPKCPEMESGLYEKYAKQFPGGPKSDEALYDATYRQGVLVSMYMVDENKKKADAAAERTKSLAAEMQAEYPKSDYTARAASVAYRVAQGISIFGNDRD</sequence>
<dbReference type="Proteomes" id="UP000540989">
    <property type="component" value="Unassembled WGS sequence"/>
</dbReference>
<comment type="caution">
    <text evidence="2">The sequence shown here is derived from an EMBL/GenBank/DDBJ whole genome shotgun (WGS) entry which is preliminary data.</text>
</comment>
<dbReference type="RefSeq" id="WP_246408643.1">
    <property type="nucleotide sequence ID" value="NZ_JACHIP010000001.1"/>
</dbReference>
<keyword evidence="3" id="KW-1185">Reference proteome</keyword>
<dbReference type="EMBL" id="JACHIP010000001">
    <property type="protein sequence ID" value="MBB5056227.1"/>
    <property type="molecule type" value="Genomic_DNA"/>
</dbReference>
<evidence type="ECO:0000313" key="3">
    <source>
        <dbReference type="Proteomes" id="UP000540989"/>
    </source>
</evidence>
<evidence type="ECO:0008006" key="4">
    <source>
        <dbReference type="Google" id="ProtNLM"/>
    </source>
</evidence>
<protein>
    <recommendedName>
        <fullName evidence="4">SH3 domain-containing protein</fullName>
    </recommendedName>
</protein>
<feature type="compositionally biased region" description="Acidic residues" evidence="1">
    <location>
        <begin position="92"/>
        <end position="102"/>
    </location>
</feature>
<dbReference type="InterPro" id="IPR011990">
    <property type="entry name" value="TPR-like_helical_dom_sf"/>
</dbReference>
<evidence type="ECO:0000256" key="1">
    <source>
        <dbReference type="SAM" id="MobiDB-lite"/>
    </source>
</evidence>
<gene>
    <name evidence="2" type="ORF">HDF16_000896</name>
</gene>
<evidence type="ECO:0000313" key="2">
    <source>
        <dbReference type="EMBL" id="MBB5056227.1"/>
    </source>
</evidence>
<proteinExistence type="predicted"/>